<proteinExistence type="inferred from homology"/>
<dbReference type="OrthoDB" id="1493636at2"/>
<dbReference type="AlphaFoldDB" id="A0A1B1S9A8"/>
<dbReference type="SUPFAM" id="SSF56349">
    <property type="entry name" value="DNA breaking-rejoining enzymes"/>
    <property type="match status" value="1"/>
</dbReference>
<dbReference type="Proteomes" id="UP000186351">
    <property type="component" value="Chromosome"/>
</dbReference>
<dbReference type="RefSeq" id="WP_068960723.1">
    <property type="nucleotide sequence ID" value="NZ_CAPZIO010000004.1"/>
</dbReference>
<gene>
    <name evidence="5" type="ORF">A4V02_06420</name>
</gene>
<evidence type="ECO:0000256" key="1">
    <source>
        <dbReference type="ARBA" id="ARBA00008857"/>
    </source>
</evidence>
<evidence type="ECO:0000256" key="3">
    <source>
        <dbReference type="ARBA" id="ARBA00023172"/>
    </source>
</evidence>
<dbReference type="InterPro" id="IPR011010">
    <property type="entry name" value="DNA_brk_join_enz"/>
</dbReference>
<accession>A0A1B1S9A8</accession>
<dbReference type="InterPro" id="IPR050090">
    <property type="entry name" value="Tyrosine_recombinase_XerCD"/>
</dbReference>
<name>A0A1B1S9A8_9BACT</name>
<evidence type="ECO:0000313" key="5">
    <source>
        <dbReference type="EMBL" id="ANU63392.1"/>
    </source>
</evidence>
<organism evidence="5 6">
    <name type="scientific">Muribaculum intestinale</name>
    <dbReference type="NCBI Taxonomy" id="1796646"/>
    <lineage>
        <taxon>Bacteria</taxon>
        <taxon>Pseudomonadati</taxon>
        <taxon>Bacteroidota</taxon>
        <taxon>Bacteroidia</taxon>
        <taxon>Bacteroidales</taxon>
        <taxon>Muribaculaceae</taxon>
        <taxon>Muribaculum</taxon>
    </lineage>
</organism>
<dbReference type="GO" id="GO:0006310">
    <property type="term" value="P:DNA recombination"/>
    <property type="evidence" value="ECO:0007669"/>
    <property type="project" value="UniProtKB-KW"/>
</dbReference>
<dbReference type="PANTHER" id="PTHR30349:SF64">
    <property type="entry name" value="PROPHAGE INTEGRASE INTD-RELATED"/>
    <property type="match status" value="1"/>
</dbReference>
<keyword evidence="2" id="KW-0238">DNA-binding</keyword>
<evidence type="ECO:0000313" key="6">
    <source>
        <dbReference type="Proteomes" id="UP000186351"/>
    </source>
</evidence>
<protein>
    <recommendedName>
        <fullName evidence="4">Tyr recombinase domain-containing protein</fullName>
    </recommendedName>
</protein>
<dbReference type="Pfam" id="PF13102">
    <property type="entry name" value="Phage_int_SAM_5"/>
    <property type="match status" value="1"/>
</dbReference>
<dbReference type="CDD" id="cd01185">
    <property type="entry name" value="INTN1_C_like"/>
    <property type="match status" value="1"/>
</dbReference>
<keyword evidence="6" id="KW-1185">Reference proteome</keyword>
<dbReference type="InterPro" id="IPR025269">
    <property type="entry name" value="SAM-like_dom"/>
</dbReference>
<accession>A0A1Z2XJA5</accession>
<dbReference type="PANTHER" id="PTHR30349">
    <property type="entry name" value="PHAGE INTEGRASE-RELATED"/>
    <property type="match status" value="1"/>
</dbReference>
<keyword evidence="3" id="KW-0233">DNA recombination</keyword>
<dbReference type="GO" id="GO:0015074">
    <property type="term" value="P:DNA integration"/>
    <property type="evidence" value="ECO:0007669"/>
    <property type="project" value="InterPro"/>
</dbReference>
<evidence type="ECO:0000256" key="2">
    <source>
        <dbReference type="ARBA" id="ARBA00023125"/>
    </source>
</evidence>
<dbReference type="InterPro" id="IPR010998">
    <property type="entry name" value="Integrase_recombinase_N"/>
</dbReference>
<dbReference type="EMBL" id="CP015402">
    <property type="protein sequence ID" value="ANU63392.1"/>
    <property type="molecule type" value="Genomic_DNA"/>
</dbReference>
<reference evidence="6" key="1">
    <citation type="submission" date="2016-04" db="EMBL/GenBank/DDBJ databases">
        <title>Complete Genome Sequences of Twelve Strains of a Stable Defined Moderately Diverse Mouse Microbiota 2 (sDMDMm2).</title>
        <authorList>
            <person name="Uchimura Y."/>
            <person name="Wyss M."/>
            <person name="Brugiroux S."/>
            <person name="Limenitakis J.P."/>
            <person name="Stecher B."/>
            <person name="McCoy K.D."/>
            <person name="Macpherson A.J."/>
        </authorList>
    </citation>
    <scope>NUCLEOTIDE SEQUENCE [LARGE SCALE GENOMIC DNA]</scope>
    <source>
        <strain evidence="6">YL27</strain>
    </source>
</reference>
<feature type="domain" description="Tyr recombinase" evidence="4">
    <location>
        <begin position="206"/>
        <end position="374"/>
    </location>
</feature>
<dbReference type="Gene3D" id="1.10.150.130">
    <property type="match status" value="1"/>
</dbReference>
<dbReference type="GeneID" id="65536485"/>
<dbReference type="GO" id="GO:0003677">
    <property type="term" value="F:DNA binding"/>
    <property type="evidence" value="ECO:0007669"/>
    <property type="project" value="UniProtKB-KW"/>
</dbReference>
<dbReference type="KEGG" id="pary:A4V02_06420"/>
<dbReference type="Pfam" id="PF17293">
    <property type="entry name" value="Arm-DNA-bind_5"/>
    <property type="match status" value="1"/>
</dbReference>
<dbReference type="InterPro" id="IPR035386">
    <property type="entry name" value="Arm-DNA-bind_5"/>
</dbReference>
<dbReference type="STRING" id="1796646.A4V02_06420"/>
<sequence>MAGIPQIKIVFDRRKKASAVNPGTVEIEVSYNRERVRLSTGVAVLKQQWSGKEVVNHPQADHLNEQIRRVYDGIHEKMSSIASTKGEYDLSLLKKVKKTKLQGSSASFLDWLEERIDMRPVTESTRKQHKVMLNCLRDFGLIRFFSDLTPKNIRLWDDFIRKRVTAQASVHGYHKRLKPYIVEAIQFEKLESNPYDGMRISRGKSEGIKFLTEEERDRVEALELYGMTEKVRDMFIFSCYTGLAYSDLVKIKKSDVFRQGEDYCIRDKRMKTGMPYTIVLLPKAIAILKKYNYNLNLMSNQKCNDQLKIIANLASLHINLTMHVGRHTFATWALTKGVGIETVSKMLAHSNVAMTEKYAHVLQTSVIQGFGKLK</sequence>
<evidence type="ECO:0000259" key="4">
    <source>
        <dbReference type="PROSITE" id="PS51898"/>
    </source>
</evidence>
<dbReference type="Pfam" id="PF00589">
    <property type="entry name" value="Phage_integrase"/>
    <property type="match status" value="1"/>
</dbReference>
<dbReference type="InterPro" id="IPR013762">
    <property type="entry name" value="Integrase-like_cat_sf"/>
</dbReference>
<dbReference type="PROSITE" id="PS51898">
    <property type="entry name" value="TYR_RECOMBINASE"/>
    <property type="match status" value="1"/>
</dbReference>
<comment type="similarity">
    <text evidence="1">Belongs to the 'phage' integrase family.</text>
</comment>
<dbReference type="InterPro" id="IPR002104">
    <property type="entry name" value="Integrase_catalytic"/>
</dbReference>
<dbReference type="Gene3D" id="1.10.443.10">
    <property type="entry name" value="Intergrase catalytic core"/>
    <property type="match status" value="1"/>
</dbReference>